<feature type="compositionally biased region" description="Polar residues" evidence="1">
    <location>
        <begin position="1213"/>
        <end position="1236"/>
    </location>
</feature>
<feature type="compositionally biased region" description="Low complexity" evidence="1">
    <location>
        <begin position="825"/>
        <end position="844"/>
    </location>
</feature>
<dbReference type="Proteomes" id="UP001591681">
    <property type="component" value="Unassembled WGS sequence"/>
</dbReference>
<protein>
    <submittedName>
        <fullName evidence="2">Uncharacterized protein</fullName>
    </submittedName>
</protein>
<dbReference type="EMBL" id="JBHFQA010000014">
    <property type="protein sequence ID" value="KAL2087700.1"/>
    <property type="molecule type" value="Genomic_DNA"/>
</dbReference>
<evidence type="ECO:0000256" key="1">
    <source>
        <dbReference type="SAM" id="MobiDB-lite"/>
    </source>
</evidence>
<feature type="region of interest" description="Disordered" evidence="1">
    <location>
        <begin position="1213"/>
        <end position="1257"/>
    </location>
</feature>
<feature type="compositionally biased region" description="Polar residues" evidence="1">
    <location>
        <begin position="1180"/>
        <end position="1196"/>
    </location>
</feature>
<accession>A0ABD1JM12</accession>
<sequence>MSLKTSPEYALDNKPPDPSFNGVIMPVCWAEKQKFKSVQFSERTTPIPEWEESWKVTKNVFALEAKVDKELKEEECELDGLVRRLKPKDKSKILKERINGLFACSFHQQWNEAWKLPRAQPKEDHWAENGNTAIQNGPMILQPHLKKICLADWKESWKCSVFQTSFGRPSATEWKDSSLLGDELRTGREDWIRKVGIEKYWNQSDNCDIFCVPKRNMRAEMLDLMGTKEKYTFSPQWKQSYKSARSKQIANTEIGETPESELAKAWTQLKKGSLNQDSSLLNGGWSFTENIRQDRWLREHELLNEGFRHDSPNGFREWSGSWDSTRGQYRAVCATGAQTLAQLPQQQLQKYSSAAGWEDSWRFSSRKTLHDRPSKIEWLNTLEVSGGNGYKQKETWPEESMEIMPRKALNCEPRVGQFNASSHTDVFQNRVSPTEWMDSWRVATLQEHHTRFPFKSKIHLFAHILEEEEVPPWARTWKFINLLSRQDKSLWDVGWESFDVEIWRPFTDDDPLSDTAQSEWSMSWRICGPPPLECHDNGQRCSCHKSELISHKSCGRSCRFMAFNATSMQLDSFVITQKTDKTKCHLYSEIEKTSPFAAKWAKSAKLAKTQKWTMGGSTTTAQGKEEAENKSFKWNDAGTLADGSVCTQMAEGPCSEWVNSWRFHLASYSPSQEVKMSDRTEVTIALDNKQLRDQWESRANELKEKDNLERSRVQKSALSGLFQEWNYRLALRSGVPAGEKKGKDMSDFRKYVVTAPKAEQDEEALKAKFKVVSPPKRQAPPPPPPPPPQKKREPKPAPPPAPRKEREPKPEEKKPTRAPQPARTPSAPQQAKAPSAPQPMAAAAARPTVYKDNLSEATWNESWKILKPLIDMESVLGTGNEAFELNVHKYRSVQHSLDKTWPASTEWNKSCPTLKNEVHKDYPVRQKPWRSFQQPESFSSSDWAESWKVQNPGFQQQVEAWGQEWSGYCRQPKDKSGDAQLRGDVPQGWEESWKFTKTQPKQESEHLESDDYWNKELRDLYKHGMFCPGWNESWKALEMQTELWKVTEMANNHKAFEDVYLKDWAESWRCCRQHNWCKESTHQHFRRYVFLMSKRMMLNKLKSFQLQGDVPPEWTESWKLVKGQTQPKEMEVSPAEVDVSHVPLHLQFHMLNTKFPCWDKSWSVSKAPCGGEEAQPAPQWRNSWKISNPNPSAGSDTKQDVVCWSNEHKTSRYMESNTDNMNQQVTPSEWSGSWQTVKPPAKSETGPQQEPTEGQDSASNHLHLLEIPLLDWNDSWRFTNRHASSYTVSLSRWSESWKFSNPNDGSALQDKEMHRQKSNGRTHQEGALAVEPQNFTEWGNSWKYLTPDSLKPDMPHAQDSGEWGESWRVLNPQLYLKKEEWSKQEYGGDLQYICLQLSFLSKEDKKLLSPELSQSEWNDSWKLFKQEADHKRE</sequence>
<feature type="region of interest" description="Disordered" evidence="1">
    <location>
        <begin position="1169"/>
        <end position="1201"/>
    </location>
</feature>
<evidence type="ECO:0000313" key="2">
    <source>
        <dbReference type="EMBL" id="KAL2087700.1"/>
    </source>
</evidence>
<proteinExistence type="predicted"/>
<feature type="compositionally biased region" description="Polar residues" evidence="1">
    <location>
        <begin position="1245"/>
        <end position="1257"/>
    </location>
</feature>
<name>A0ABD1JM12_9TELE</name>
<feature type="compositionally biased region" description="Basic and acidic residues" evidence="1">
    <location>
        <begin position="802"/>
        <end position="815"/>
    </location>
</feature>
<feature type="region of interest" description="Disordered" evidence="1">
    <location>
        <begin position="1301"/>
        <end position="1325"/>
    </location>
</feature>
<feature type="region of interest" description="Disordered" evidence="1">
    <location>
        <begin position="771"/>
        <end position="844"/>
    </location>
</feature>
<organism evidence="2 3">
    <name type="scientific">Coilia grayii</name>
    <name type="common">Gray's grenadier anchovy</name>
    <dbReference type="NCBI Taxonomy" id="363190"/>
    <lineage>
        <taxon>Eukaryota</taxon>
        <taxon>Metazoa</taxon>
        <taxon>Chordata</taxon>
        <taxon>Craniata</taxon>
        <taxon>Vertebrata</taxon>
        <taxon>Euteleostomi</taxon>
        <taxon>Actinopterygii</taxon>
        <taxon>Neopterygii</taxon>
        <taxon>Teleostei</taxon>
        <taxon>Clupei</taxon>
        <taxon>Clupeiformes</taxon>
        <taxon>Clupeoidei</taxon>
        <taxon>Engraulidae</taxon>
        <taxon>Coilinae</taxon>
        <taxon>Coilia</taxon>
    </lineage>
</organism>
<evidence type="ECO:0000313" key="3">
    <source>
        <dbReference type="Proteomes" id="UP001591681"/>
    </source>
</evidence>
<keyword evidence="3" id="KW-1185">Reference proteome</keyword>
<feature type="compositionally biased region" description="Pro residues" evidence="1">
    <location>
        <begin position="777"/>
        <end position="788"/>
    </location>
</feature>
<reference evidence="2 3" key="1">
    <citation type="submission" date="2024-09" db="EMBL/GenBank/DDBJ databases">
        <title>A chromosome-level genome assembly of Gray's grenadier anchovy, Coilia grayii.</title>
        <authorList>
            <person name="Fu Z."/>
        </authorList>
    </citation>
    <scope>NUCLEOTIDE SEQUENCE [LARGE SCALE GENOMIC DNA]</scope>
    <source>
        <strain evidence="2">G4</strain>
        <tissue evidence="2">Muscle</tissue>
    </source>
</reference>
<comment type="caution">
    <text evidence="2">The sequence shown here is derived from an EMBL/GenBank/DDBJ whole genome shotgun (WGS) entry which is preliminary data.</text>
</comment>
<gene>
    <name evidence="2" type="ORF">ACEWY4_016528</name>
</gene>